<evidence type="ECO:0000313" key="2">
    <source>
        <dbReference type="Proteomes" id="UP001057402"/>
    </source>
</evidence>
<reference evidence="2" key="1">
    <citation type="journal article" date="2023" name="Front. Plant Sci.">
        <title>Chromosomal-level genome assembly of Melastoma candidum provides insights into trichome evolution.</title>
        <authorList>
            <person name="Zhong Y."/>
            <person name="Wu W."/>
            <person name="Sun C."/>
            <person name="Zou P."/>
            <person name="Liu Y."/>
            <person name="Dai S."/>
            <person name="Zhou R."/>
        </authorList>
    </citation>
    <scope>NUCLEOTIDE SEQUENCE [LARGE SCALE GENOMIC DNA]</scope>
</reference>
<protein>
    <submittedName>
        <fullName evidence="1">Uncharacterized protein</fullName>
    </submittedName>
</protein>
<name>A0ACB9R0A2_9MYRT</name>
<dbReference type="EMBL" id="CM042883">
    <property type="protein sequence ID" value="KAI4372310.1"/>
    <property type="molecule type" value="Genomic_DNA"/>
</dbReference>
<organism evidence="1 2">
    <name type="scientific">Melastoma candidum</name>
    <dbReference type="NCBI Taxonomy" id="119954"/>
    <lineage>
        <taxon>Eukaryota</taxon>
        <taxon>Viridiplantae</taxon>
        <taxon>Streptophyta</taxon>
        <taxon>Embryophyta</taxon>
        <taxon>Tracheophyta</taxon>
        <taxon>Spermatophyta</taxon>
        <taxon>Magnoliopsida</taxon>
        <taxon>eudicotyledons</taxon>
        <taxon>Gunneridae</taxon>
        <taxon>Pentapetalae</taxon>
        <taxon>rosids</taxon>
        <taxon>malvids</taxon>
        <taxon>Myrtales</taxon>
        <taxon>Melastomataceae</taxon>
        <taxon>Melastomatoideae</taxon>
        <taxon>Melastomateae</taxon>
        <taxon>Melastoma</taxon>
    </lineage>
</organism>
<proteinExistence type="predicted"/>
<keyword evidence="2" id="KW-1185">Reference proteome</keyword>
<evidence type="ECO:0000313" key="1">
    <source>
        <dbReference type="EMBL" id="KAI4372310.1"/>
    </source>
</evidence>
<dbReference type="Proteomes" id="UP001057402">
    <property type="component" value="Chromosome 4"/>
</dbReference>
<comment type="caution">
    <text evidence="1">The sequence shown here is derived from an EMBL/GenBank/DDBJ whole genome shotgun (WGS) entry which is preliminary data.</text>
</comment>
<sequence length="248" mass="27697">MQMQMQCATRAFVSSASLFVYSSSHPEFPPSSPSMAQQQQQQQRSHVPKFGNWDNNNIPYTAFFEDARKEKSGVRMNPNDPEENPEVFAFTNNIKGWEMTGDDHWKASPANSERHGRSHPMNMSRDKSNPGDGGRGWSQSNGSVSLKKSPRHHGQGLGNRQTDGPHRRTASIPKFGAWDERDPSSGGSFTVIFDRVKEEKHNGSGRSRAVRPQQERLSYIPGSPMKQQGMATNCASKICCCFFSRGSD</sequence>
<accession>A0ACB9R0A2</accession>
<gene>
    <name evidence="1" type="ORF">MLD38_010555</name>
</gene>